<proteinExistence type="predicted"/>
<dbReference type="Gene3D" id="3.90.550.10">
    <property type="entry name" value="Spore Coat Polysaccharide Biosynthesis Protein SpsA, Chain A"/>
    <property type="match status" value="2"/>
</dbReference>
<sequence>MDDNIYKNKFGKRVIFNKIILFVPYCDIYKNYIIKCLNSIENQNYKYYEVIIVVDGYVLDYNLLLDFVKEKANYKLLVYKNNNGPAFSKWKFIEYIQTNINNYKYNDIIGILDGDDYLENDAFHIINHTYNHHNCWVTFGNAIGKFCNFKVDYDILKSYKNIRKEKWLYNHIRTCKLGLLLNFKEDDFKMHDKWLIKCTDRPFVYNIIEWSGFKKTRFINSIIYNYIEHDNNSYKTIDNNTKQRHLTYVTNIEPKQMIIEDIHIVMCVYKRVFNLKIQLENLNEQTVSNRIILHIVNNNPDNNTIICDLLLKYSNKIKYYIYNYDNTYFGFQRFLTIKNIIIKNFIIDYIIIIDDDQIFSTDWVEKLYELREPQVYYSWYVKKWDPNNLDYWNGSIINITDCRRNNNPHINERLHYGATCGCIIDIKIFNDNSELWRLPTNLPENVTIYNIEDLWLSYIIICYGWNIKRSFLPEQISLNLNSESEKESLWCRLINEKQLLLEFLVNK</sequence>
<dbReference type="CDD" id="cd00761">
    <property type="entry name" value="Glyco_tranf_GTA_type"/>
    <property type="match status" value="1"/>
</dbReference>
<reference evidence="2" key="1">
    <citation type="journal article" date="2020" name="Nature">
        <title>Giant virus diversity and host interactions through global metagenomics.</title>
        <authorList>
            <person name="Schulz F."/>
            <person name="Roux S."/>
            <person name="Paez-Espino D."/>
            <person name="Jungbluth S."/>
            <person name="Walsh D.A."/>
            <person name="Denef V.J."/>
            <person name="McMahon K.D."/>
            <person name="Konstantinidis K.T."/>
            <person name="Eloe-Fadrosh E.A."/>
            <person name="Kyrpides N.C."/>
            <person name="Woyke T."/>
        </authorList>
    </citation>
    <scope>NUCLEOTIDE SEQUENCE</scope>
    <source>
        <strain evidence="2">GVMAG-M-3300009155-2</strain>
    </source>
</reference>
<evidence type="ECO:0000259" key="1">
    <source>
        <dbReference type="Pfam" id="PF00535"/>
    </source>
</evidence>
<feature type="domain" description="Glycosyltransferase 2-like" evidence="1">
    <location>
        <begin position="30"/>
        <end position="156"/>
    </location>
</feature>
<name>A0A6C0ESP2_9ZZZZ</name>
<accession>A0A6C0ESP2</accession>
<dbReference type="Pfam" id="PF00535">
    <property type="entry name" value="Glycos_transf_2"/>
    <property type="match status" value="1"/>
</dbReference>
<evidence type="ECO:0000313" key="2">
    <source>
        <dbReference type="EMBL" id="QHT31300.1"/>
    </source>
</evidence>
<organism evidence="2">
    <name type="scientific">viral metagenome</name>
    <dbReference type="NCBI Taxonomy" id="1070528"/>
    <lineage>
        <taxon>unclassified sequences</taxon>
        <taxon>metagenomes</taxon>
        <taxon>organismal metagenomes</taxon>
    </lineage>
</organism>
<dbReference type="EMBL" id="MN738917">
    <property type="protein sequence ID" value="QHT31300.1"/>
    <property type="molecule type" value="Genomic_DNA"/>
</dbReference>
<dbReference type="InterPro" id="IPR001173">
    <property type="entry name" value="Glyco_trans_2-like"/>
</dbReference>
<protein>
    <recommendedName>
        <fullName evidence="1">Glycosyltransferase 2-like domain-containing protein</fullName>
    </recommendedName>
</protein>
<dbReference type="AlphaFoldDB" id="A0A6C0ESP2"/>
<dbReference type="SUPFAM" id="SSF53448">
    <property type="entry name" value="Nucleotide-diphospho-sugar transferases"/>
    <property type="match status" value="2"/>
</dbReference>
<dbReference type="InterPro" id="IPR029044">
    <property type="entry name" value="Nucleotide-diphossugar_trans"/>
</dbReference>